<dbReference type="RefSeq" id="WP_381528349.1">
    <property type="nucleotide sequence ID" value="NZ_JBHULN010000030.1"/>
</dbReference>
<feature type="transmembrane region" description="Helical" evidence="1">
    <location>
        <begin position="86"/>
        <end position="104"/>
    </location>
</feature>
<sequence>MLTALSAFLYRIASWKTLLLVIALYIVFPAYILKTLEARMNALAGQPIGPLDLLFGYDPVRVQQMVAAYGPAGRDVYALGELTADVAYPLIYTFLLGLILSLLFRNRSYSPFRLVNILPTGILLVDLAENTCIVYLLKTYPNTSATVASLCSLLTNLKWGLFGVVISLILYGLIRRLSTKEQPVVEGA</sequence>
<dbReference type="EMBL" id="JBHULN010000030">
    <property type="protein sequence ID" value="MFD2574523.1"/>
    <property type="molecule type" value="Genomic_DNA"/>
</dbReference>
<evidence type="ECO:0000256" key="1">
    <source>
        <dbReference type="SAM" id="Phobius"/>
    </source>
</evidence>
<protein>
    <submittedName>
        <fullName evidence="2">Uncharacterized protein</fullName>
    </submittedName>
</protein>
<evidence type="ECO:0000313" key="3">
    <source>
        <dbReference type="Proteomes" id="UP001597469"/>
    </source>
</evidence>
<keyword evidence="1" id="KW-1133">Transmembrane helix</keyword>
<feature type="transmembrane region" description="Helical" evidence="1">
    <location>
        <begin position="157"/>
        <end position="174"/>
    </location>
</feature>
<reference evidence="3" key="1">
    <citation type="journal article" date="2019" name="Int. J. Syst. Evol. Microbiol.">
        <title>The Global Catalogue of Microorganisms (GCM) 10K type strain sequencing project: providing services to taxonomists for standard genome sequencing and annotation.</title>
        <authorList>
            <consortium name="The Broad Institute Genomics Platform"/>
            <consortium name="The Broad Institute Genome Sequencing Center for Infectious Disease"/>
            <person name="Wu L."/>
            <person name="Ma J."/>
        </authorList>
    </citation>
    <scope>NUCLEOTIDE SEQUENCE [LARGE SCALE GENOMIC DNA]</scope>
    <source>
        <strain evidence="3">KCTC 42805</strain>
    </source>
</reference>
<feature type="transmembrane region" description="Helical" evidence="1">
    <location>
        <begin position="116"/>
        <end position="137"/>
    </location>
</feature>
<keyword evidence="1" id="KW-0472">Membrane</keyword>
<feature type="transmembrane region" description="Helical" evidence="1">
    <location>
        <begin position="12"/>
        <end position="33"/>
    </location>
</feature>
<dbReference type="Proteomes" id="UP001597469">
    <property type="component" value="Unassembled WGS sequence"/>
</dbReference>
<keyword evidence="3" id="KW-1185">Reference proteome</keyword>
<accession>A0ABW5MBZ5</accession>
<name>A0ABW5MBZ5_9BACT</name>
<proteinExistence type="predicted"/>
<comment type="caution">
    <text evidence="2">The sequence shown here is derived from an EMBL/GenBank/DDBJ whole genome shotgun (WGS) entry which is preliminary data.</text>
</comment>
<organism evidence="2 3">
    <name type="scientific">Spirosoma soli</name>
    <dbReference type="NCBI Taxonomy" id="1770529"/>
    <lineage>
        <taxon>Bacteria</taxon>
        <taxon>Pseudomonadati</taxon>
        <taxon>Bacteroidota</taxon>
        <taxon>Cytophagia</taxon>
        <taxon>Cytophagales</taxon>
        <taxon>Cytophagaceae</taxon>
        <taxon>Spirosoma</taxon>
    </lineage>
</organism>
<evidence type="ECO:0000313" key="2">
    <source>
        <dbReference type="EMBL" id="MFD2574523.1"/>
    </source>
</evidence>
<keyword evidence="1" id="KW-0812">Transmembrane</keyword>
<gene>
    <name evidence="2" type="ORF">ACFSUS_28065</name>
</gene>